<evidence type="ECO:0000256" key="4">
    <source>
        <dbReference type="ARBA" id="ARBA00023157"/>
    </source>
</evidence>
<dbReference type="Ensembl" id="ENSELUT00000108497.1">
    <property type="protein sequence ID" value="ENSELUP00000094356.1"/>
    <property type="gene ID" value="ENSELUG00000035295.1"/>
</dbReference>
<keyword evidence="7" id="KW-1185">Reference proteome</keyword>
<feature type="domain" description="Granulins" evidence="5">
    <location>
        <begin position="144"/>
        <end position="157"/>
    </location>
</feature>
<reference evidence="6" key="2">
    <citation type="submission" date="2025-08" db="UniProtKB">
        <authorList>
            <consortium name="Ensembl"/>
        </authorList>
    </citation>
    <scope>IDENTIFICATION</scope>
</reference>
<comment type="similarity">
    <text evidence="2">Belongs to the granulin family.</text>
</comment>
<dbReference type="Pfam" id="PF00396">
    <property type="entry name" value="Granulin"/>
    <property type="match status" value="2"/>
</dbReference>
<accession>A0AAY5L030</accession>
<sequence>SKEITMILVFTVKTSQTSCSDGTTCCRLASGSWGCCPSPHGVCCWDGLHCCPYGYRCTVPMLGCVRSDGLRYPFIPKTAEGVITPSLPLLQSDAVPLHRDDPQRDISVSLVWCDSRSSCPDGTTCCRLASGSWGCCPFPSGVCCWDGLHCCPYGYRCTVPMLGCVRSDGLRYPFIPKQTFSVIKATKVSKPENEVSDEVPQHAN</sequence>
<reference evidence="6 7" key="1">
    <citation type="submission" date="2020-02" db="EMBL/GenBank/DDBJ databases">
        <title>Esox lucius (northern pike) genome, fEsoLuc1, primary haplotype.</title>
        <authorList>
            <person name="Myers G."/>
            <person name="Karagic N."/>
            <person name="Meyer A."/>
            <person name="Pippel M."/>
            <person name="Reichard M."/>
            <person name="Winkler S."/>
            <person name="Tracey A."/>
            <person name="Sims Y."/>
            <person name="Howe K."/>
            <person name="Rhie A."/>
            <person name="Formenti G."/>
            <person name="Durbin R."/>
            <person name="Fedrigo O."/>
            <person name="Jarvis E.D."/>
        </authorList>
    </citation>
    <scope>NUCLEOTIDE SEQUENCE [LARGE SCALE GENOMIC DNA]</scope>
</reference>
<dbReference type="InterPro" id="IPR037277">
    <property type="entry name" value="Granulin_sf"/>
</dbReference>
<name>A0AAY5L030_ESOLU</name>
<evidence type="ECO:0000313" key="7">
    <source>
        <dbReference type="Proteomes" id="UP000265140"/>
    </source>
</evidence>
<dbReference type="Gene3D" id="2.10.25.160">
    <property type="entry name" value="Granulin"/>
    <property type="match status" value="2"/>
</dbReference>
<evidence type="ECO:0000256" key="2">
    <source>
        <dbReference type="ARBA" id="ARBA00010093"/>
    </source>
</evidence>
<comment type="subcellular location">
    <subcellularLocation>
        <location evidence="1">Secreted</location>
    </subcellularLocation>
</comment>
<dbReference type="PROSITE" id="PS00799">
    <property type="entry name" value="GRANULINS"/>
    <property type="match status" value="2"/>
</dbReference>
<evidence type="ECO:0000256" key="3">
    <source>
        <dbReference type="ARBA" id="ARBA00022525"/>
    </source>
</evidence>
<dbReference type="GeneTree" id="ENSGT00470000042293"/>
<dbReference type="PANTHER" id="PTHR12274">
    <property type="entry name" value="GRANULIN"/>
    <property type="match status" value="1"/>
</dbReference>
<feature type="domain" description="Granulins" evidence="5">
    <location>
        <begin position="44"/>
        <end position="57"/>
    </location>
</feature>
<reference evidence="6" key="3">
    <citation type="submission" date="2025-09" db="UniProtKB">
        <authorList>
            <consortium name="Ensembl"/>
        </authorList>
    </citation>
    <scope>IDENTIFICATION</scope>
</reference>
<evidence type="ECO:0000256" key="1">
    <source>
        <dbReference type="ARBA" id="ARBA00004613"/>
    </source>
</evidence>
<dbReference type="PANTHER" id="PTHR12274:SF7">
    <property type="entry name" value="GRANULINS"/>
    <property type="match status" value="1"/>
</dbReference>
<dbReference type="AlphaFoldDB" id="A0AAY5L030"/>
<protein>
    <recommendedName>
        <fullName evidence="5">Granulins domain-containing protein</fullName>
    </recommendedName>
</protein>
<dbReference type="InterPro" id="IPR000118">
    <property type="entry name" value="Granulin"/>
</dbReference>
<organism evidence="6 7">
    <name type="scientific">Esox lucius</name>
    <name type="common">Northern pike</name>
    <dbReference type="NCBI Taxonomy" id="8010"/>
    <lineage>
        <taxon>Eukaryota</taxon>
        <taxon>Metazoa</taxon>
        <taxon>Chordata</taxon>
        <taxon>Craniata</taxon>
        <taxon>Vertebrata</taxon>
        <taxon>Euteleostomi</taxon>
        <taxon>Actinopterygii</taxon>
        <taxon>Neopterygii</taxon>
        <taxon>Teleostei</taxon>
        <taxon>Protacanthopterygii</taxon>
        <taxon>Esociformes</taxon>
        <taxon>Esocidae</taxon>
        <taxon>Esox</taxon>
    </lineage>
</organism>
<keyword evidence="3" id="KW-0964">Secreted</keyword>
<evidence type="ECO:0000313" key="6">
    <source>
        <dbReference type="Ensembl" id="ENSELUP00000094356.1"/>
    </source>
</evidence>
<dbReference type="GO" id="GO:0005576">
    <property type="term" value="C:extracellular region"/>
    <property type="evidence" value="ECO:0007669"/>
    <property type="project" value="UniProtKB-SubCell"/>
</dbReference>
<dbReference type="SMART" id="SM00277">
    <property type="entry name" value="GRAN"/>
    <property type="match status" value="2"/>
</dbReference>
<dbReference type="Proteomes" id="UP000265140">
    <property type="component" value="Chromosome 14"/>
</dbReference>
<evidence type="ECO:0000259" key="5">
    <source>
        <dbReference type="PROSITE" id="PS00799"/>
    </source>
</evidence>
<keyword evidence="4" id="KW-1015">Disulfide bond</keyword>
<proteinExistence type="inferred from homology"/>
<dbReference type="SUPFAM" id="SSF57277">
    <property type="entry name" value="Granulin repeat"/>
    <property type="match status" value="2"/>
</dbReference>
<dbReference type="InterPro" id="IPR039036">
    <property type="entry name" value="Granulin_fam"/>
</dbReference>